<keyword evidence="3" id="KW-1185">Reference proteome</keyword>
<dbReference type="Proteomes" id="UP000829196">
    <property type="component" value="Unassembled WGS sequence"/>
</dbReference>
<dbReference type="AlphaFoldDB" id="A0A8T3BSK1"/>
<accession>A0A8T3BSK1</accession>
<proteinExistence type="predicted"/>
<gene>
    <name evidence="2" type="ORF">KFK09_006506</name>
</gene>
<name>A0A8T3BSK1_DENNO</name>
<evidence type="ECO:0000313" key="3">
    <source>
        <dbReference type="Proteomes" id="UP000829196"/>
    </source>
</evidence>
<evidence type="ECO:0000313" key="2">
    <source>
        <dbReference type="EMBL" id="KAI0519066.1"/>
    </source>
</evidence>
<sequence>MSFELLTFDSIMYIFPTFTPRHKKGKVVKKKKIVLGGEREREVLHFNIFIFPVFFPNIHTTFTLFFQNSYNSAFKIYVLDRSSLDRSSRPNPMGRFSFTEGEGRADMRRKPHEARGGVHMNFKLLLGAKMRGSEGN</sequence>
<comment type="caution">
    <text evidence="2">The sequence shown here is derived from an EMBL/GenBank/DDBJ whole genome shotgun (WGS) entry which is preliminary data.</text>
</comment>
<organism evidence="2 3">
    <name type="scientific">Dendrobium nobile</name>
    <name type="common">Orchid</name>
    <dbReference type="NCBI Taxonomy" id="94219"/>
    <lineage>
        <taxon>Eukaryota</taxon>
        <taxon>Viridiplantae</taxon>
        <taxon>Streptophyta</taxon>
        <taxon>Embryophyta</taxon>
        <taxon>Tracheophyta</taxon>
        <taxon>Spermatophyta</taxon>
        <taxon>Magnoliopsida</taxon>
        <taxon>Liliopsida</taxon>
        <taxon>Asparagales</taxon>
        <taxon>Orchidaceae</taxon>
        <taxon>Epidendroideae</taxon>
        <taxon>Malaxideae</taxon>
        <taxon>Dendrobiinae</taxon>
        <taxon>Dendrobium</taxon>
    </lineage>
</organism>
<protein>
    <submittedName>
        <fullName evidence="2">Uncharacterized protein</fullName>
    </submittedName>
</protein>
<feature type="region of interest" description="Disordered" evidence="1">
    <location>
        <begin position="85"/>
        <end position="109"/>
    </location>
</feature>
<reference evidence="2" key="1">
    <citation type="journal article" date="2022" name="Front. Genet.">
        <title>Chromosome-Scale Assembly of the Dendrobium nobile Genome Provides Insights Into the Molecular Mechanism of the Biosynthesis of the Medicinal Active Ingredient of Dendrobium.</title>
        <authorList>
            <person name="Xu Q."/>
            <person name="Niu S.-C."/>
            <person name="Li K.-L."/>
            <person name="Zheng P.-J."/>
            <person name="Zhang X.-J."/>
            <person name="Jia Y."/>
            <person name="Liu Y."/>
            <person name="Niu Y.-X."/>
            <person name="Yu L.-H."/>
            <person name="Chen D.-F."/>
            <person name="Zhang G.-Q."/>
        </authorList>
    </citation>
    <scope>NUCLEOTIDE SEQUENCE</scope>
    <source>
        <tissue evidence="2">Leaf</tissue>
    </source>
</reference>
<evidence type="ECO:0000256" key="1">
    <source>
        <dbReference type="SAM" id="MobiDB-lite"/>
    </source>
</evidence>
<dbReference type="EMBL" id="JAGYWB010000006">
    <property type="protein sequence ID" value="KAI0519066.1"/>
    <property type="molecule type" value="Genomic_DNA"/>
</dbReference>